<dbReference type="SUPFAM" id="SSF55729">
    <property type="entry name" value="Acyl-CoA N-acyltransferases (Nat)"/>
    <property type="match status" value="1"/>
</dbReference>
<evidence type="ECO:0000313" key="2">
    <source>
        <dbReference type="EMBL" id="ANU75034.1"/>
    </source>
</evidence>
<evidence type="ECO:0000259" key="1">
    <source>
        <dbReference type="PROSITE" id="PS51186"/>
    </source>
</evidence>
<feature type="domain" description="N-acetyltransferase" evidence="1">
    <location>
        <begin position="1"/>
        <end position="134"/>
    </location>
</feature>
<sequence length="163" mass="18859">MEFVAIDETNRECVNEFIESQWHAAEMVIRGSVVDMTRTEGIVVWEKGNIVGLLTYLIRDGICEIISLDSRQEGRGIGRTLIERIKETARRKKCRRLVVITTNDNIQAIRFYQRCGFDMAHLYHNALNFSRKLKPEIPLIGANGIPLMHEIEFVMDLEPLRNK</sequence>
<organism evidence="2 3">
    <name type="scientific">Blautia pseudococcoides</name>
    <dbReference type="NCBI Taxonomy" id="1796616"/>
    <lineage>
        <taxon>Bacteria</taxon>
        <taxon>Bacillati</taxon>
        <taxon>Bacillota</taxon>
        <taxon>Clostridia</taxon>
        <taxon>Lachnospirales</taxon>
        <taxon>Lachnospiraceae</taxon>
        <taxon>Blautia</taxon>
    </lineage>
</organism>
<dbReference type="Proteomes" id="UP000092574">
    <property type="component" value="Chromosome"/>
</dbReference>
<keyword evidence="3" id="KW-1185">Reference proteome</keyword>
<dbReference type="PROSITE" id="PS51186">
    <property type="entry name" value="GNAT"/>
    <property type="match status" value="1"/>
</dbReference>
<proteinExistence type="predicted"/>
<dbReference type="AlphaFoldDB" id="A0A1C7I7X4"/>
<dbReference type="RefSeq" id="WP_065541252.1">
    <property type="nucleotide sequence ID" value="NZ_CP015405.2"/>
</dbReference>
<accession>A0A1C7I7X4</accession>
<dbReference type="Pfam" id="PF00583">
    <property type="entry name" value="Acetyltransf_1"/>
    <property type="match status" value="1"/>
</dbReference>
<reference evidence="2" key="1">
    <citation type="submission" date="2017-04" db="EMBL/GenBank/DDBJ databases">
        <title>Complete Genome Sequences of Twelve Strains of a Stable Defined Moderately Diverse Mouse Microbiota 2 (sDMDMm2).</title>
        <authorList>
            <person name="Uchimura Y."/>
            <person name="Wyss M."/>
            <person name="Brugiroux S."/>
            <person name="Limenitakis J.P."/>
            <person name="Stecher B."/>
            <person name="McCoy K.D."/>
            <person name="Macpherson A.J."/>
        </authorList>
    </citation>
    <scope>NUCLEOTIDE SEQUENCE</scope>
    <source>
        <strain evidence="2">YL58</strain>
    </source>
</reference>
<dbReference type="KEGG" id="byl:A4V09_04200"/>
<evidence type="ECO:0000313" key="3">
    <source>
        <dbReference type="Proteomes" id="UP000092574"/>
    </source>
</evidence>
<dbReference type="OrthoDB" id="7365228at2"/>
<dbReference type="InterPro" id="IPR016181">
    <property type="entry name" value="Acyl_CoA_acyltransferase"/>
</dbReference>
<dbReference type="STRING" id="1796616.A4V09_04200"/>
<dbReference type="CDD" id="cd04301">
    <property type="entry name" value="NAT_SF"/>
    <property type="match status" value="1"/>
</dbReference>
<dbReference type="EMBL" id="CP015405">
    <property type="protein sequence ID" value="ANU75034.1"/>
    <property type="molecule type" value="Genomic_DNA"/>
</dbReference>
<protein>
    <submittedName>
        <fullName evidence="2">N-acetyltransferase</fullName>
    </submittedName>
</protein>
<dbReference type="Gene3D" id="3.40.630.30">
    <property type="match status" value="1"/>
</dbReference>
<name>A0A1C7I7X4_9FIRM</name>
<gene>
    <name evidence="2" type="ORF">A4V09_04200</name>
</gene>
<dbReference type="GO" id="GO:0016747">
    <property type="term" value="F:acyltransferase activity, transferring groups other than amino-acyl groups"/>
    <property type="evidence" value="ECO:0007669"/>
    <property type="project" value="InterPro"/>
</dbReference>
<dbReference type="InterPro" id="IPR000182">
    <property type="entry name" value="GNAT_dom"/>
</dbReference>